<evidence type="ECO:0000313" key="2">
    <source>
        <dbReference type="EMBL" id="KAA6368874.1"/>
    </source>
</evidence>
<comment type="caution">
    <text evidence="2">The sequence shown here is derived from an EMBL/GenBank/DDBJ whole genome shotgun (WGS) entry which is preliminary data.</text>
</comment>
<proteinExistence type="predicted"/>
<sequence>MENVEEYRYDFDYANPTYYMGQQLPKYLQNSLVNGVPANGLGQFTTFEACYQGYLGLRTGCCFCQDLYLGDYTRCSIMFLFNLYLPCIAPCAFCVDLCTVSGRVNKFNSEIRQIAHRGYDNYLRGYLNGNVKVSLTGPPGGFQGRQMGFQGPPQQMGSFSGQFSGPPPQSQDESHTVQFGRTQPVGDSFGQDQS</sequence>
<protein>
    <submittedName>
        <fullName evidence="2">Uncharacterized protein</fullName>
    </submittedName>
</protein>
<organism evidence="2 3">
    <name type="scientific">Streblomastix strix</name>
    <dbReference type="NCBI Taxonomy" id="222440"/>
    <lineage>
        <taxon>Eukaryota</taxon>
        <taxon>Metamonada</taxon>
        <taxon>Preaxostyla</taxon>
        <taxon>Oxymonadida</taxon>
        <taxon>Streblomastigidae</taxon>
        <taxon>Streblomastix</taxon>
    </lineage>
</organism>
<dbReference type="AlphaFoldDB" id="A0A5J4UF64"/>
<feature type="region of interest" description="Disordered" evidence="1">
    <location>
        <begin position="142"/>
        <end position="194"/>
    </location>
</feature>
<feature type="compositionally biased region" description="Low complexity" evidence="1">
    <location>
        <begin position="144"/>
        <end position="157"/>
    </location>
</feature>
<accession>A0A5J4UF64</accession>
<dbReference type="Proteomes" id="UP000324800">
    <property type="component" value="Unassembled WGS sequence"/>
</dbReference>
<gene>
    <name evidence="2" type="ORF">EZS28_035600</name>
</gene>
<dbReference type="EMBL" id="SNRW01016910">
    <property type="protein sequence ID" value="KAA6368874.1"/>
    <property type="molecule type" value="Genomic_DNA"/>
</dbReference>
<evidence type="ECO:0000313" key="3">
    <source>
        <dbReference type="Proteomes" id="UP000324800"/>
    </source>
</evidence>
<reference evidence="2 3" key="1">
    <citation type="submission" date="2019-03" db="EMBL/GenBank/DDBJ databases">
        <title>Single cell metagenomics reveals metabolic interactions within the superorganism composed of flagellate Streblomastix strix and complex community of Bacteroidetes bacteria on its surface.</title>
        <authorList>
            <person name="Treitli S.C."/>
            <person name="Kolisko M."/>
            <person name="Husnik F."/>
            <person name="Keeling P."/>
            <person name="Hampl V."/>
        </authorList>
    </citation>
    <scope>NUCLEOTIDE SEQUENCE [LARGE SCALE GENOMIC DNA]</scope>
    <source>
        <strain evidence="2">ST1C</strain>
    </source>
</reference>
<evidence type="ECO:0000256" key="1">
    <source>
        <dbReference type="SAM" id="MobiDB-lite"/>
    </source>
</evidence>
<name>A0A5J4UF64_9EUKA</name>